<proteinExistence type="predicted"/>
<dbReference type="AlphaFoldDB" id="A0A3B0SGS2"/>
<dbReference type="EMBL" id="UOEE01000178">
    <property type="protein sequence ID" value="VAV94145.1"/>
    <property type="molecule type" value="Genomic_DNA"/>
</dbReference>
<evidence type="ECO:0000256" key="1">
    <source>
        <dbReference type="SAM" id="MobiDB-lite"/>
    </source>
</evidence>
<dbReference type="Pfam" id="PF06242">
    <property type="entry name" value="TrcR"/>
    <property type="match status" value="1"/>
</dbReference>
<accession>A0A3B0SGS2</accession>
<name>A0A3B0SGS2_9ZZZZ</name>
<evidence type="ECO:0008006" key="3">
    <source>
        <dbReference type="Google" id="ProtNLM"/>
    </source>
</evidence>
<gene>
    <name evidence="2" type="ORF">MNBD_ALPHA06-2286</name>
</gene>
<protein>
    <recommendedName>
        <fullName evidence="3">Cytoplasmic protein</fullName>
    </recommendedName>
</protein>
<sequence length="234" mass="25345">MTDILMPKATAVWLIDNTSLTFGQIAAFCGLHPLEIKGIADGDVAQGVRGLDPISGGQLTRDEIAKAEGDSDFRMQAVIPKHVDKMVQKRRGPRYTPVSRRQNRPDSIAWMVRNHPEVSDAQISKLIGTTKPTITSVRERSHWNASQIKPVDPVSVGLCTQIDLDAVVQKAAAKKRKMDEKAGILPDEAESDTLAPADGAAVETIEEAPQKEVSAESVFGSFSNMADKDGGEEE</sequence>
<organism evidence="2">
    <name type="scientific">hydrothermal vent metagenome</name>
    <dbReference type="NCBI Taxonomy" id="652676"/>
    <lineage>
        <taxon>unclassified sequences</taxon>
        <taxon>metagenomes</taxon>
        <taxon>ecological metagenomes</taxon>
    </lineage>
</organism>
<dbReference type="InterPro" id="IPR010421">
    <property type="entry name" value="TrcR"/>
</dbReference>
<feature type="region of interest" description="Disordered" evidence="1">
    <location>
        <begin position="207"/>
        <end position="234"/>
    </location>
</feature>
<evidence type="ECO:0000313" key="2">
    <source>
        <dbReference type="EMBL" id="VAV94145.1"/>
    </source>
</evidence>
<reference evidence="2" key="1">
    <citation type="submission" date="2018-06" db="EMBL/GenBank/DDBJ databases">
        <authorList>
            <person name="Zhirakovskaya E."/>
        </authorList>
    </citation>
    <scope>NUCLEOTIDE SEQUENCE</scope>
</reference>